<feature type="transmembrane region" description="Helical" evidence="1">
    <location>
        <begin position="6"/>
        <end position="25"/>
    </location>
</feature>
<reference evidence="3" key="1">
    <citation type="submission" date="2017-09" db="EMBL/GenBank/DDBJ databases">
        <title>Depth-based differentiation of microbial function through sediment-hosted aquifers and enrichment of novel symbionts in the deep terrestrial subsurface.</title>
        <authorList>
            <person name="Probst A.J."/>
            <person name="Ladd B."/>
            <person name="Jarett J.K."/>
            <person name="Geller-Mcgrath D.E."/>
            <person name="Sieber C.M.K."/>
            <person name="Emerson J.B."/>
            <person name="Anantharaman K."/>
            <person name="Thomas B.C."/>
            <person name="Malmstrom R."/>
            <person name="Stieglmeier M."/>
            <person name="Klingl A."/>
            <person name="Woyke T."/>
            <person name="Ryan C.M."/>
            <person name="Banfield J.F."/>
        </authorList>
    </citation>
    <scope>NUCLEOTIDE SEQUENCE [LARGE SCALE GENOMIC DNA]</scope>
</reference>
<name>A0A2H0WPL7_9BACT</name>
<protein>
    <submittedName>
        <fullName evidence="2">Uncharacterized protein</fullName>
    </submittedName>
</protein>
<proteinExistence type="predicted"/>
<gene>
    <name evidence="2" type="ORF">COT64_01990</name>
</gene>
<keyword evidence="1" id="KW-1133">Transmembrane helix</keyword>
<evidence type="ECO:0000313" key="2">
    <source>
        <dbReference type="EMBL" id="PIS14555.1"/>
    </source>
</evidence>
<comment type="caution">
    <text evidence="2">The sequence shown here is derived from an EMBL/GenBank/DDBJ whole genome shotgun (WGS) entry which is preliminary data.</text>
</comment>
<dbReference type="EMBL" id="PEZI01000042">
    <property type="protein sequence ID" value="PIS14555.1"/>
    <property type="molecule type" value="Genomic_DNA"/>
</dbReference>
<organism evidence="2 3">
    <name type="scientific">Candidatus Shapirobacteria bacterium CG09_land_8_20_14_0_10_39_12</name>
    <dbReference type="NCBI Taxonomy" id="1974885"/>
    <lineage>
        <taxon>Bacteria</taxon>
        <taxon>Candidatus Shapironibacteriota</taxon>
    </lineage>
</organism>
<dbReference type="Proteomes" id="UP000230775">
    <property type="component" value="Unassembled WGS sequence"/>
</dbReference>
<dbReference type="AlphaFoldDB" id="A0A2H0WPL7"/>
<evidence type="ECO:0000313" key="3">
    <source>
        <dbReference type="Proteomes" id="UP000230775"/>
    </source>
</evidence>
<keyword evidence="1" id="KW-0812">Transmembrane</keyword>
<sequence length="106" mass="12360">MKNKPLLIGVTILVLILGVIGYWLYEDHLNASGRLYPSQSKMCEMFAKSYLRTMREREITDDLGSDAWTMAIHIETEIHKLCQLELTHEAIRNYKPTALEKYQTEE</sequence>
<evidence type="ECO:0000256" key="1">
    <source>
        <dbReference type="SAM" id="Phobius"/>
    </source>
</evidence>
<keyword evidence="1" id="KW-0472">Membrane</keyword>
<accession>A0A2H0WPL7</accession>